<feature type="compositionally biased region" description="Basic and acidic residues" evidence="1">
    <location>
        <begin position="135"/>
        <end position="144"/>
    </location>
</feature>
<comment type="caution">
    <text evidence="2">The sequence shown here is derived from an EMBL/GenBank/DDBJ whole genome shotgun (WGS) entry which is preliminary data.</text>
</comment>
<feature type="region of interest" description="Disordered" evidence="1">
    <location>
        <begin position="113"/>
        <end position="164"/>
    </location>
</feature>
<evidence type="ECO:0000313" key="3">
    <source>
        <dbReference type="Proteomes" id="UP000284842"/>
    </source>
</evidence>
<keyword evidence="3" id="KW-1185">Reference proteome</keyword>
<dbReference type="AlphaFoldDB" id="A0A409WPT1"/>
<organism evidence="2 3">
    <name type="scientific">Panaeolus cyanescens</name>
    <dbReference type="NCBI Taxonomy" id="181874"/>
    <lineage>
        <taxon>Eukaryota</taxon>
        <taxon>Fungi</taxon>
        <taxon>Dikarya</taxon>
        <taxon>Basidiomycota</taxon>
        <taxon>Agaricomycotina</taxon>
        <taxon>Agaricomycetes</taxon>
        <taxon>Agaricomycetidae</taxon>
        <taxon>Agaricales</taxon>
        <taxon>Agaricineae</taxon>
        <taxon>Galeropsidaceae</taxon>
        <taxon>Panaeolus</taxon>
    </lineage>
</organism>
<reference evidence="2 3" key="1">
    <citation type="journal article" date="2018" name="Evol. Lett.">
        <title>Horizontal gene cluster transfer increased hallucinogenic mushroom diversity.</title>
        <authorList>
            <person name="Reynolds H.T."/>
            <person name="Vijayakumar V."/>
            <person name="Gluck-Thaler E."/>
            <person name="Korotkin H.B."/>
            <person name="Matheny P.B."/>
            <person name="Slot J.C."/>
        </authorList>
    </citation>
    <scope>NUCLEOTIDE SEQUENCE [LARGE SCALE GENOMIC DNA]</scope>
    <source>
        <strain evidence="2 3">2629</strain>
    </source>
</reference>
<feature type="compositionally biased region" description="Acidic residues" evidence="1">
    <location>
        <begin position="122"/>
        <end position="134"/>
    </location>
</feature>
<sequence length="194" mass="22087">MSLVASIITSATRQELLFNHNQDFTQLTIEHTQLQARYEELWKCYCAILKEKCDSTPQRFTPSHQFDPHTHIPEIIPDSDPPSPFHNSAPFLGFTKPPLSKPSANLTMPLFDASNEVSDGSTTEEDSDDMDSDWETFKREYERRRREKVAKAGAQTSESNSKLERKLAVFIDQMDKKYPSHTGSYSNGHTAEST</sequence>
<gene>
    <name evidence="2" type="ORF">CVT24_002653</name>
</gene>
<accession>A0A409WPT1</accession>
<dbReference type="InParanoid" id="A0A409WPT1"/>
<protein>
    <submittedName>
        <fullName evidence="2">Uncharacterized protein</fullName>
    </submittedName>
</protein>
<evidence type="ECO:0000313" key="2">
    <source>
        <dbReference type="EMBL" id="PPQ80524.1"/>
    </source>
</evidence>
<evidence type="ECO:0000256" key="1">
    <source>
        <dbReference type="SAM" id="MobiDB-lite"/>
    </source>
</evidence>
<proteinExistence type="predicted"/>
<dbReference type="EMBL" id="NHTK01005355">
    <property type="protein sequence ID" value="PPQ80524.1"/>
    <property type="molecule type" value="Genomic_DNA"/>
</dbReference>
<name>A0A409WPT1_9AGAR</name>
<dbReference type="Proteomes" id="UP000284842">
    <property type="component" value="Unassembled WGS sequence"/>
</dbReference>